<dbReference type="Pfam" id="PF00005">
    <property type="entry name" value="ABC_tran"/>
    <property type="match status" value="1"/>
</dbReference>
<name>A0A6G7XG12_9MICO</name>
<dbReference type="PROSITE" id="PS50893">
    <property type="entry name" value="ABC_TRANSPORTER_2"/>
    <property type="match status" value="1"/>
</dbReference>
<dbReference type="PANTHER" id="PTHR24220:SF86">
    <property type="entry name" value="ABC TRANSPORTER ABCH.1"/>
    <property type="match status" value="1"/>
</dbReference>
<dbReference type="Gene3D" id="3.40.50.300">
    <property type="entry name" value="P-loop containing nucleotide triphosphate hydrolases"/>
    <property type="match status" value="1"/>
</dbReference>
<evidence type="ECO:0000313" key="4">
    <source>
        <dbReference type="EMBL" id="QIK63406.1"/>
    </source>
</evidence>
<dbReference type="EMBL" id="CP049863">
    <property type="protein sequence ID" value="QIK63406.1"/>
    <property type="molecule type" value="Genomic_DNA"/>
</dbReference>
<dbReference type="InterPro" id="IPR003593">
    <property type="entry name" value="AAA+_ATPase"/>
</dbReference>
<dbReference type="GO" id="GO:0022857">
    <property type="term" value="F:transmembrane transporter activity"/>
    <property type="evidence" value="ECO:0007669"/>
    <property type="project" value="TreeGrafter"/>
</dbReference>
<dbReference type="InterPro" id="IPR017871">
    <property type="entry name" value="ABC_transporter-like_CS"/>
</dbReference>
<keyword evidence="2 4" id="KW-0067">ATP-binding</keyword>
<gene>
    <name evidence="4" type="ORF">G7068_09490</name>
</gene>
<sequence length="528" mass="56246">MTLTVREGEFVAIVGPSGAGKSTLLNILGLLDLATSGSYVLNGRNVDEMTERERNEARSRDIGFVFQASHMLLHSTTAENAALGLAIQGATISDRVTRVQSALERVNMLERRNELAKNLSGGERQRVAISRAIATEPRLLLADEPTGALDTENSKNIIAYLQELNRAGMTVVVITHDPLVAEAAGHQIHLVDGVLDDGSGTPAEPGAEFVAGPAKSSRSAMQRVRSLASWIRGLQVDAVFRRKLLDEMGEAISGHVGRPARSLLLLFAFLLGSGGLVAALGISQSAAHQVADRLTKASLDEVVVHPDRLIPLSSSEYDETDPSGVAALLKALEGVQEVGLRAPVVKGAARVSTLQPGTIPKEVSFEGSVVVADASLLRLLNCAVAPDGAEGLLSNTWEGAVAVVGAEAAESLGMRTPADPNGTSNVSEAIESLWVNNREIDVVGVIQNPGRDSRLSNAVVLSRTAGEGLETSERSLVVRTEAGFPAPSRRQRRLRLIRLGPQRPRFLPWQTCEISASEYPRTSEPSYR</sequence>
<evidence type="ECO:0000259" key="3">
    <source>
        <dbReference type="PROSITE" id="PS50893"/>
    </source>
</evidence>
<reference evidence="4 5" key="1">
    <citation type="submission" date="2020-03" db="EMBL/GenBank/DDBJ databases">
        <title>Leucobacter sp. nov., isolated from beetles.</title>
        <authorList>
            <person name="Hyun D.-W."/>
            <person name="Bae J.-W."/>
        </authorList>
    </citation>
    <scope>NUCLEOTIDE SEQUENCE [LARGE SCALE GENOMIC DNA]</scope>
    <source>
        <strain evidence="4 5">HDW9C</strain>
    </source>
</reference>
<dbReference type="GO" id="GO:0005524">
    <property type="term" value="F:ATP binding"/>
    <property type="evidence" value="ECO:0007669"/>
    <property type="project" value="UniProtKB-KW"/>
</dbReference>
<evidence type="ECO:0000313" key="5">
    <source>
        <dbReference type="Proteomes" id="UP000502677"/>
    </source>
</evidence>
<dbReference type="InterPro" id="IPR003439">
    <property type="entry name" value="ABC_transporter-like_ATP-bd"/>
</dbReference>
<dbReference type="GO" id="GO:0005886">
    <property type="term" value="C:plasma membrane"/>
    <property type="evidence" value="ECO:0007669"/>
    <property type="project" value="TreeGrafter"/>
</dbReference>
<dbReference type="KEGG" id="lvi:G7068_09490"/>
<dbReference type="PROSITE" id="PS00211">
    <property type="entry name" value="ABC_TRANSPORTER_1"/>
    <property type="match status" value="1"/>
</dbReference>
<keyword evidence="5" id="KW-1185">Reference proteome</keyword>
<dbReference type="SMART" id="SM00382">
    <property type="entry name" value="AAA"/>
    <property type="match status" value="1"/>
</dbReference>
<dbReference type="GO" id="GO:0016887">
    <property type="term" value="F:ATP hydrolysis activity"/>
    <property type="evidence" value="ECO:0007669"/>
    <property type="project" value="InterPro"/>
</dbReference>
<accession>A0A6G7XG12</accession>
<feature type="domain" description="ABC transporter" evidence="3">
    <location>
        <begin position="1"/>
        <end position="218"/>
    </location>
</feature>
<evidence type="ECO:0000256" key="1">
    <source>
        <dbReference type="ARBA" id="ARBA00022741"/>
    </source>
</evidence>
<protein>
    <submittedName>
        <fullName evidence="4">ATP-binding cassette domain-containing protein</fullName>
    </submittedName>
</protein>
<dbReference type="InterPro" id="IPR015854">
    <property type="entry name" value="ABC_transpr_LolD-like"/>
</dbReference>
<dbReference type="RefSeq" id="WP_166291480.1">
    <property type="nucleotide sequence ID" value="NZ_CP049863.1"/>
</dbReference>
<proteinExistence type="predicted"/>
<keyword evidence="1" id="KW-0547">Nucleotide-binding</keyword>
<dbReference type="AlphaFoldDB" id="A0A6G7XG12"/>
<dbReference type="Proteomes" id="UP000502677">
    <property type="component" value="Chromosome"/>
</dbReference>
<dbReference type="InterPro" id="IPR027417">
    <property type="entry name" value="P-loop_NTPase"/>
</dbReference>
<organism evidence="4 5">
    <name type="scientific">Leucobacter viscericola</name>
    <dbReference type="NCBI Taxonomy" id="2714935"/>
    <lineage>
        <taxon>Bacteria</taxon>
        <taxon>Bacillati</taxon>
        <taxon>Actinomycetota</taxon>
        <taxon>Actinomycetes</taxon>
        <taxon>Micrococcales</taxon>
        <taxon>Microbacteriaceae</taxon>
        <taxon>Leucobacter</taxon>
    </lineage>
</organism>
<dbReference type="PANTHER" id="PTHR24220">
    <property type="entry name" value="IMPORT ATP-BINDING PROTEIN"/>
    <property type="match status" value="1"/>
</dbReference>
<dbReference type="SUPFAM" id="SSF52540">
    <property type="entry name" value="P-loop containing nucleoside triphosphate hydrolases"/>
    <property type="match status" value="1"/>
</dbReference>
<evidence type="ECO:0000256" key="2">
    <source>
        <dbReference type="ARBA" id="ARBA00022840"/>
    </source>
</evidence>